<dbReference type="Proteomes" id="UP000776276">
    <property type="component" value="Unassembled WGS sequence"/>
</dbReference>
<protein>
    <submittedName>
        <fullName evidence="1">DUF2093 domain-containing protein</fullName>
    </submittedName>
</protein>
<comment type="caution">
    <text evidence="1">The sequence shown here is derived from an EMBL/GenBank/DDBJ whole genome shotgun (WGS) entry which is preliminary data.</text>
</comment>
<reference evidence="1 2" key="1">
    <citation type="submission" date="2021-06" db="EMBL/GenBank/DDBJ databases">
        <title>Sphingomonas sp. XMGL2, whole genome shotgun sequencing project.</title>
        <authorList>
            <person name="Zhao G."/>
            <person name="Shen L."/>
        </authorList>
    </citation>
    <scope>NUCLEOTIDE SEQUENCE [LARGE SCALE GENOMIC DNA]</scope>
    <source>
        <strain evidence="1 2">XMGL2</strain>
    </source>
</reference>
<keyword evidence="2" id="KW-1185">Reference proteome</keyword>
<accession>A0ABS6BFG8</accession>
<dbReference type="RefSeq" id="WP_216320558.1">
    <property type="nucleotide sequence ID" value="NZ_JAHKRT010000002.1"/>
</dbReference>
<evidence type="ECO:0000313" key="1">
    <source>
        <dbReference type="EMBL" id="MBU3077041.1"/>
    </source>
</evidence>
<name>A0ABS6BFG8_9SPHN</name>
<evidence type="ECO:0000313" key="2">
    <source>
        <dbReference type="Proteomes" id="UP000776276"/>
    </source>
</evidence>
<dbReference type="EMBL" id="JAHKRT010000002">
    <property type="protein sequence ID" value="MBU3077041.1"/>
    <property type="molecule type" value="Genomic_DNA"/>
</dbReference>
<proteinExistence type="predicted"/>
<sequence>MLMSQGAGRPARLRFLDNGFRLLSPGDHVVCAVSGAPIPLDHLRYWSVARQEAYATPEIATRAALGQ</sequence>
<organism evidence="1 2">
    <name type="scientific">Sphingomonas quercus</name>
    <dbReference type="NCBI Taxonomy" id="2842451"/>
    <lineage>
        <taxon>Bacteria</taxon>
        <taxon>Pseudomonadati</taxon>
        <taxon>Pseudomonadota</taxon>
        <taxon>Alphaproteobacteria</taxon>
        <taxon>Sphingomonadales</taxon>
        <taxon>Sphingomonadaceae</taxon>
        <taxon>Sphingomonas</taxon>
    </lineage>
</organism>
<dbReference type="Pfam" id="PF09866">
    <property type="entry name" value="DUF2093"/>
    <property type="match status" value="1"/>
</dbReference>
<dbReference type="InterPro" id="IPR018661">
    <property type="entry name" value="DUF2093"/>
</dbReference>
<gene>
    <name evidence="1" type="ORF">KOF26_04110</name>
</gene>